<protein>
    <recommendedName>
        <fullName evidence="14">sphinganine-1-phosphate aldolase</fullName>
        <ecNumber evidence="14">4.1.2.27</ecNumber>
    </recommendedName>
    <alternativeName>
        <fullName evidence="15">Sphingosine-1-phosphate aldolase</fullName>
    </alternativeName>
</protein>
<evidence type="ECO:0000256" key="4">
    <source>
        <dbReference type="ARBA" id="ARBA00004991"/>
    </source>
</evidence>
<evidence type="ECO:0000256" key="5">
    <source>
        <dbReference type="ARBA" id="ARBA00022692"/>
    </source>
</evidence>
<keyword evidence="18" id="KW-0032">Aminotransferase</keyword>
<dbReference type="GO" id="GO:0030170">
    <property type="term" value="F:pyridoxal phosphate binding"/>
    <property type="evidence" value="ECO:0007669"/>
    <property type="project" value="InterPro"/>
</dbReference>
<keyword evidence="8" id="KW-0746">Sphingolipid metabolism</keyword>
<dbReference type="Gene3D" id="3.40.640.10">
    <property type="entry name" value="Type I PLP-dependent aspartate aminotransferase-like (Major domain)"/>
    <property type="match status" value="1"/>
</dbReference>
<dbReference type="AlphaFoldDB" id="S9UME0"/>
<dbReference type="PANTHER" id="PTHR42735:SF6">
    <property type="entry name" value="SPHINGOSINE-1-PHOSPHATE LYASE 1"/>
    <property type="match status" value="1"/>
</dbReference>
<dbReference type="EMBL" id="LR877154">
    <property type="protein sequence ID" value="CAD2218039.1"/>
    <property type="molecule type" value="Genomic_DNA"/>
</dbReference>
<dbReference type="InterPro" id="IPR002129">
    <property type="entry name" value="PyrdxlP-dep_de-COase"/>
</dbReference>
<keyword evidence="6" id="KW-0256">Endoplasmic reticulum</keyword>
<dbReference type="PANTHER" id="PTHR42735">
    <property type="match status" value="1"/>
</dbReference>
<evidence type="ECO:0000256" key="9">
    <source>
        <dbReference type="ARBA" id="ARBA00022989"/>
    </source>
</evidence>
<gene>
    <name evidence="18" type="ORF">ADEAN_000552500</name>
</gene>
<name>S9UME0_9TRYP</name>
<dbReference type="OrthoDB" id="10254570at2759"/>
<dbReference type="Proteomes" id="UP000515908">
    <property type="component" value="Chromosome 10"/>
</dbReference>
<evidence type="ECO:0000313" key="19">
    <source>
        <dbReference type="Proteomes" id="UP000515908"/>
    </source>
</evidence>
<dbReference type="InterPro" id="IPR015424">
    <property type="entry name" value="PyrdxlP-dep_Trfase"/>
</dbReference>
<keyword evidence="18" id="KW-0808">Transferase</keyword>
<evidence type="ECO:0000256" key="17">
    <source>
        <dbReference type="RuleBase" id="RU000382"/>
    </source>
</evidence>
<sequence>MSTIFEFTNQKLGDRTPSQVILMTVGCMVAIKVASDALSEGRLCTRAYKWTWRGIRSLADPFIKKQISKIAAGLKMPEVPGEFKCLELPKEGFSHEKVFELVKTMHSNLDKDYADGGFSGAVYHGGQEHTKFMNEVMAMFQWSNPLHSDIFGATRKMEAEIVSMVIHMYNGHLLPSACGVVTSGGTESILMAMKTYRDWARDTKGITNPSVIAPITAHTAFDKAAEYFGIELIKIPVCPDTGRVDPQEMEKYIRYNTIAIVGSGPNFPHGVVDPIEELSEIAYRHNIGMHVDCCLGGFIMPFLEKTGRKAPIVDFRNRGVTSISCDTHKYGYAPKGTSTVLFRSKELRSYQFVCVAEWPGGLYCSPAVSGSKPGNVIAATWASMVHFGLDGYVKNCDLIVSTREKITDGIKKIPYLHIIGEPTASVFAFGSNQIDIFQMAAELSKRGWQLNTLQFPSGLQFSVTMLQTNPGVADRFLKDVSEVGTVLINEQIRLRSEGKAVKVNEQSGTMYGTSQRVPDRTIIKDVLKEFMNAYYTTIQNAAA</sequence>
<dbReference type="GO" id="GO:0030149">
    <property type="term" value="P:sphingolipid catabolic process"/>
    <property type="evidence" value="ECO:0007669"/>
    <property type="project" value="TreeGrafter"/>
</dbReference>
<dbReference type="InterPro" id="IPR015422">
    <property type="entry name" value="PyrdxlP-dep_Trfase_small"/>
</dbReference>
<evidence type="ECO:0000256" key="12">
    <source>
        <dbReference type="ARBA" id="ARBA00023239"/>
    </source>
</evidence>
<dbReference type="Gene3D" id="6.10.140.2150">
    <property type="match status" value="1"/>
</dbReference>
<dbReference type="SUPFAM" id="SSF53383">
    <property type="entry name" value="PLP-dependent transferases"/>
    <property type="match status" value="1"/>
</dbReference>
<evidence type="ECO:0000256" key="10">
    <source>
        <dbReference type="ARBA" id="ARBA00023098"/>
    </source>
</evidence>
<comment type="similarity">
    <text evidence="13">Belongs to the group II decarboxylase family. Sphingosine-1-phosphate lyase subfamily.</text>
</comment>
<comment type="subcellular location">
    <subcellularLocation>
        <location evidence="2">Endoplasmic reticulum membrane</location>
        <topology evidence="2">Single-pass membrane protein</topology>
    </subcellularLocation>
</comment>
<dbReference type="GO" id="GO:0005789">
    <property type="term" value="C:endoplasmic reticulum membrane"/>
    <property type="evidence" value="ECO:0007669"/>
    <property type="project" value="UniProtKB-SubCell"/>
</dbReference>
<dbReference type="GO" id="GO:0019752">
    <property type="term" value="P:carboxylic acid metabolic process"/>
    <property type="evidence" value="ECO:0007669"/>
    <property type="project" value="InterPro"/>
</dbReference>
<dbReference type="InterPro" id="IPR015421">
    <property type="entry name" value="PyrdxlP-dep_Trfase_major"/>
</dbReference>
<evidence type="ECO:0000256" key="11">
    <source>
        <dbReference type="ARBA" id="ARBA00023136"/>
    </source>
</evidence>
<evidence type="ECO:0000256" key="3">
    <source>
        <dbReference type="ARBA" id="ARBA00004760"/>
    </source>
</evidence>
<organism evidence="18 19">
    <name type="scientific">Angomonas deanei</name>
    <dbReference type="NCBI Taxonomy" id="59799"/>
    <lineage>
        <taxon>Eukaryota</taxon>
        <taxon>Discoba</taxon>
        <taxon>Euglenozoa</taxon>
        <taxon>Kinetoplastea</taxon>
        <taxon>Metakinetoplastina</taxon>
        <taxon>Trypanosomatida</taxon>
        <taxon>Trypanosomatidae</taxon>
        <taxon>Strigomonadinae</taxon>
        <taxon>Angomonas</taxon>
    </lineage>
</organism>
<evidence type="ECO:0000256" key="7">
    <source>
        <dbReference type="ARBA" id="ARBA00022898"/>
    </source>
</evidence>
<dbReference type="InterPro" id="IPR050477">
    <property type="entry name" value="GrpII_AminoAcid_Decarb"/>
</dbReference>
<keyword evidence="5" id="KW-0812">Transmembrane</keyword>
<comment type="pathway">
    <text evidence="3">Lipid metabolism; sphingolipid metabolism.</text>
</comment>
<keyword evidence="19" id="KW-1185">Reference proteome</keyword>
<dbReference type="Pfam" id="PF00282">
    <property type="entry name" value="Pyridoxal_deC"/>
    <property type="match status" value="1"/>
</dbReference>
<accession>S9UME0</accession>
<feature type="modified residue" description="N6-(pyridoxal phosphate)lysine" evidence="16">
    <location>
        <position position="329"/>
    </location>
</feature>
<dbReference type="Gene3D" id="3.90.1150.10">
    <property type="entry name" value="Aspartate Aminotransferase, domain 1"/>
    <property type="match status" value="1"/>
</dbReference>
<reference evidence="18 19" key="1">
    <citation type="submission" date="2020-08" db="EMBL/GenBank/DDBJ databases">
        <authorList>
            <person name="Newling K."/>
            <person name="Davey J."/>
            <person name="Forrester S."/>
        </authorList>
    </citation>
    <scope>NUCLEOTIDE SEQUENCE [LARGE SCALE GENOMIC DNA]</scope>
    <source>
        <strain evidence="19">Crithidia deanei Carvalho (ATCC PRA-265)</strain>
    </source>
</reference>
<evidence type="ECO:0000256" key="2">
    <source>
        <dbReference type="ARBA" id="ARBA00004389"/>
    </source>
</evidence>
<keyword evidence="9" id="KW-1133">Transmembrane helix</keyword>
<evidence type="ECO:0000256" key="16">
    <source>
        <dbReference type="PIRSR" id="PIRSR602129-50"/>
    </source>
</evidence>
<dbReference type="FunFam" id="3.40.640.10:FF:000020">
    <property type="entry name" value="sphingosine-1-phosphate lyase 1"/>
    <property type="match status" value="1"/>
</dbReference>
<evidence type="ECO:0000256" key="6">
    <source>
        <dbReference type="ARBA" id="ARBA00022824"/>
    </source>
</evidence>
<dbReference type="GO" id="GO:0008483">
    <property type="term" value="F:transaminase activity"/>
    <property type="evidence" value="ECO:0007669"/>
    <property type="project" value="UniProtKB-KW"/>
</dbReference>
<evidence type="ECO:0000256" key="8">
    <source>
        <dbReference type="ARBA" id="ARBA00022919"/>
    </source>
</evidence>
<evidence type="ECO:0000256" key="13">
    <source>
        <dbReference type="ARBA" id="ARBA00038302"/>
    </source>
</evidence>
<evidence type="ECO:0000256" key="1">
    <source>
        <dbReference type="ARBA" id="ARBA00001933"/>
    </source>
</evidence>
<comment type="cofactor">
    <cofactor evidence="1 16 17">
        <name>pyridoxal 5'-phosphate</name>
        <dbReference type="ChEBI" id="CHEBI:597326"/>
    </cofactor>
</comment>
<dbReference type="VEuPathDB" id="TriTrypDB:ADEAN_000552500"/>
<evidence type="ECO:0000256" key="14">
    <source>
        <dbReference type="ARBA" id="ARBA00038965"/>
    </source>
</evidence>
<keyword evidence="11" id="KW-0472">Membrane</keyword>
<dbReference type="GO" id="GO:0008117">
    <property type="term" value="F:sphinganine-1-phosphate aldolase activity"/>
    <property type="evidence" value="ECO:0007669"/>
    <property type="project" value="UniProtKB-EC"/>
</dbReference>
<comment type="pathway">
    <text evidence="4">Sphingolipid metabolism.</text>
</comment>
<dbReference type="EC" id="4.1.2.27" evidence="14"/>
<keyword evidence="7 16" id="KW-0663">Pyridoxal phosphate</keyword>
<keyword evidence="12 17" id="KW-0456">Lyase</keyword>
<evidence type="ECO:0000256" key="15">
    <source>
        <dbReference type="ARBA" id="ARBA00042568"/>
    </source>
</evidence>
<keyword evidence="10" id="KW-0443">Lipid metabolism</keyword>
<proteinExistence type="inferred from homology"/>
<evidence type="ECO:0000313" key="18">
    <source>
        <dbReference type="EMBL" id="CAD2218039.1"/>
    </source>
</evidence>